<reference evidence="6 7" key="1">
    <citation type="submission" date="2024-02" db="EMBL/GenBank/DDBJ databases">
        <title>De novo assembly and annotation of 12 fungi associated with fruit tree decline syndrome in Ontario, Canada.</title>
        <authorList>
            <person name="Sulman M."/>
            <person name="Ellouze W."/>
            <person name="Ilyukhin E."/>
        </authorList>
    </citation>
    <scope>NUCLEOTIDE SEQUENCE [LARGE SCALE GENOMIC DNA]</scope>
    <source>
        <strain evidence="6 7">M1-105</strain>
    </source>
</reference>
<organism evidence="6 7">
    <name type="scientific">Neofusicoccum ribis</name>
    <dbReference type="NCBI Taxonomy" id="45134"/>
    <lineage>
        <taxon>Eukaryota</taxon>
        <taxon>Fungi</taxon>
        <taxon>Dikarya</taxon>
        <taxon>Ascomycota</taxon>
        <taxon>Pezizomycotina</taxon>
        <taxon>Dothideomycetes</taxon>
        <taxon>Dothideomycetes incertae sedis</taxon>
        <taxon>Botryosphaeriales</taxon>
        <taxon>Botryosphaeriaceae</taxon>
        <taxon>Neofusicoccum</taxon>
    </lineage>
</organism>
<dbReference type="EC" id="3.1.1.-" evidence="3"/>
<dbReference type="InterPro" id="IPR019819">
    <property type="entry name" value="Carboxylesterase_B_CS"/>
</dbReference>
<feature type="domain" description="Carboxylesterase type B" evidence="5">
    <location>
        <begin position="6"/>
        <end position="461"/>
    </location>
</feature>
<keyword evidence="7" id="KW-1185">Reference proteome</keyword>
<evidence type="ECO:0000256" key="2">
    <source>
        <dbReference type="ARBA" id="ARBA00022801"/>
    </source>
</evidence>
<dbReference type="SUPFAM" id="SSF53474">
    <property type="entry name" value="alpha/beta-Hydrolases"/>
    <property type="match status" value="1"/>
</dbReference>
<dbReference type="InterPro" id="IPR029058">
    <property type="entry name" value="AB_hydrolase_fold"/>
</dbReference>
<sequence length="521" mass="56513">MERTSSIRYAAPPVGPRRFREPQVPAVNRTAPQRAWSDPAACPQSAPQLSNASFLAPLLPTGAASEDCLYLNVFAPKNAHNLPVFVWIHGGGYELGAASTYDPSPLIHTNNGSFIAVVIQYRLGAFGFLSGDEVKHKGALNSGLLDQQLTLHWVQKYIKLFGGDPKRVTIAGESAGAGSVMNHAIAYGGSQGSHLWTNAITASPYIWQYLGYDSPEVLDTYNSFAALAGCGERGGETFECLQSAASSNLTAANEQIASSSLLGAFVWRPVIDGEFIQQRPTDALQGRINGQRVLTGNNANDGLIFVPQNITTQGRFVDYLRLYFPRLDDDAIASILDVYHTPNIPDSPSTPKFQTAGDSGPTAVNQSELTTGHQQVANNFNAEVSFICPSYWLASSFEKNGGAAYQYQFSVTPALHAFDVLHYFPSSFFPADPDVAATFQRAYGGFVTTNRPSSWPQTKVESPLMENLNATGGQPVDFNGFTIFVDPGVEPDFRSVDADTWEGKRAERCDFLRSLSDVLLI</sequence>
<protein>
    <recommendedName>
        <fullName evidence="3">Carboxylic ester hydrolase</fullName>
        <ecNumber evidence="3">3.1.1.-</ecNumber>
    </recommendedName>
</protein>
<dbReference type="Pfam" id="PF00135">
    <property type="entry name" value="COesterase"/>
    <property type="match status" value="1"/>
</dbReference>
<evidence type="ECO:0000256" key="1">
    <source>
        <dbReference type="ARBA" id="ARBA00005964"/>
    </source>
</evidence>
<dbReference type="PANTHER" id="PTHR11559">
    <property type="entry name" value="CARBOXYLESTERASE"/>
    <property type="match status" value="1"/>
</dbReference>
<dbReference type="InterPro" id="IPR002018">
    <property type="entry name" value="CarbesteraseB"/>
</dbReference>
<accession>A0ABR3TAE0</accession>
<evidence type="ECO:0000259" key="5">
    <source>
        <dbReference type="Pfam" id="PF00135"/>
    </source>
</evidence>
<name>A0ABR3TAE0_9PEZI</name>
<dbReference type="Gene3D" id="3.40.50.1820">
    <property type="entry name" value="alpha/beta hydrolase"/>
    <property type="match status" value="1"/>
</dbReference>
<dbReference type="InterPro" id="IPR019826">
    <property type="entry name" value="Carboxylesterase_B_AS"/>
</dbReference>
<evidence type="ECO:0000313" key="7">
    <source>
        <dbReference type="Proteomes" id="UP001521116"/>
    </source>
</evidence>
<evidence type="ECO:0000256" key="4">
    <source>
        <dbReference type="SAM" id="MobiDB-lite"/>
    </source>
</evidence>
<proteinExistence type="inferred from homology"/>
<dbReference type="EMBL" id="JAJVDC020000007">
    <property type="protein sequence ID" value="KAL1636339.1"/>
    <property type="molecule type" value="Genomic_DNA"/>
</dbReference>
<comment type="similarity">
    <text evidence="1 3">Belongs to the type-B carboxylesterase/lipase family.</text>
</comment>
<dbReference type="Proteomes" id="UP001521116">
    <property type="component" value="Unassembled WGS sequence"/>
</dbReference>
<gene>
    <name evidence="6" type="ORF">SLS56_001319</name>
</gene>
<evidence type="ECO:0000313" key="6">
    <source>
        <dbReference type="EMBL" id="KAL1636339.1"/>
    </source>
</evidence>
<comment type="caution">
    <text evidence="6">The sequence shown here is derived from an EMBL/GenBank/DDBJ whole genome shotgun (WGS) entry which is preliminary data.</text>
</comment>
<dbReference type="InterPro" id="IPR050309">
    <property type="entry name" value="Type-B_Carboxylest/Lipase"/>
</dbReference>
<evidence type="ECO:0000256" key="3">
    <source>
        <dbReference type="RuleBase" id="RU361235"/>
    </source>
</evidence>
<feature type="region of interest" description="Disordered" evidence="4">
    <location>
        <begin position="1"/>
        <end position="42"/>
    </location>
</feature>
<dbReference type="PROSITE" id="PS00122">
    <property type="entry name" value="CARBOXYLESTERASE_B_1"/>
    <property type="match status" value="1"/>
</dbReference>
<dbReference type="PROSITE" id="PS00941">
    <property type="entry name" value="CARBOXYLESTERASE_B_2"/>
    <property type="match status" value="1"/>
</dbReference>
<keyword evidence="2 3" id="KW-0378">Hydrolase</keyword>